<gene>
    <name evidence="2" type="ORF">EVAR_87169_1</name>
</gene>
<keyword evidence="3" id="KW-1185">Reference proteome</keyword>
<comment type="caution">
    <text evidence="2">The sequence shown here is derived from an EMBL/GenBank/DDBJ whole genome shotgun (WGS) entry which is preliminary data.</text>
</comment>
<evidence type="ECO:0000313" key="2">
    <source>
        <dbReference type="EMBL" id="GBP42618.1"/>
    </source>
</evidence>
<dbReference type="Proteomes" id="UP000299102">
    <property type="component" value="Unassembled WGS sequence"/>
</dbReference>
<proteinExistence type="predicted"/>
<accession>A0A4C1VU24</accession>
<dbReference type="AlphaFoldDB" id="A0A4C1VU24"/>
<dbReference type="EMBL" id="BGZK01000421">
    <property type="protein sequence ID" value="GBP42618.1"/>
    <property type="molecule type" value="Genomic_DNA"/>
</dbReference>
<organism evidence="2 3">
    <name type="scientific">Eumeta variegata</name>
    <name type="common">Bagworm moth</name>
    <name type="synonym">Eumeta japonica</name>
    <dbReference type="NCBI Taxonomy" id="151549"/>
    <lineage>
        <taxon>Eukaryota</taxon>
        <taxon>Metazoa</taxon>
        <taxon>Ecdysozoa</taxon>
        <taxon>Arthropoda</taxon>
        <taxon>Hexapoda</taxon>
        <taxon>Insecta</taxon>
        <taxon>Pterygota</taxon>
        <taxon>Neoptera</taxon>
        <taxon>Endopterygota</taxon>
        <taxon>Lepidoptera</taxon>
        <taxon>Glossata</taxon>
        <taxon>Ditrysia</taxon>
        <taxon>Tineoidea</taxon>
        <taxon>Psychidae</taxon>
        <taxon>Oiketicinae</taxon>
        <taxon>Eumeta</taxon>
    </lineage>
</organism>
<reference evidence="2 3" key="1">
    <citation type="journal article" date="2019" name="Commun. Biol.">
        <title>The bagworm genome reveals a unique fibroin gene that provides high tensile strength.</title>
        <authorList>
            <person name="Kono N."/>
            <person name="Nakamura H."/>
            <person name="Ohtoshi R."/>
            <person name="Tomita M."/>
            <person name="Numata K."/>
            <person name="Arakawa K."/>
        </authorList>
    </citation>
    <scope>NUCLEOTIDE SEQUENCE [LARGE SCALE GENOMIC DNA]</scope>
</reference>
<evidence type="ECO:0000313" key="3">
    <source>
        <dbReference type="Proteomes" id="UP000299102"/>
    </source>
</evidence>
<keyword evidence="1" id="KW-0175">Coiled coil</keyword>
<sequence length="122" mass="13274">MAGREESAVFTPRQSLCRTPPSGVTVLDDLPTFLCPVKGSAKVRAKKIRRRSRGWKLYADTERTERTGSKLNKADINSVAPHGHEILAVVAALNLHLAEAELEVANSRLEAANARLEASRTG</sequence>
<protein>
    <submittedName>
        <fullName evidence="2">Uncharacterized protein</fullName>
    </submittedName>
</protein>
<name>A0A4C1VU24_EUMVA</name>
<evidence type="ECO:0000256" key="1">
    <source>
        <dbReference type="SAM" id="Coils"/>
    </source>
</evidence>
<feature type="coiled-coil region" evidence="1">
    <location>
        <begin position="90"/>
        <end position="119"/>
    </location>
</feature>